<sequence>MSGALLQRESPGSAIRSATDSMSRPIRQPEMRGDVGTGHRARDKVCGIAPSSRNRENTARFPAKHTGNYNHHQQRHKERGQGRFM</sequence>
<name>A0ABD0M6L9_9CAEN</name>
<keyword evidence="3" id="KW-1185">Reference proteome</keyword>
<evidence type="ECO:0000313" key="3">
    <source>
        <dbReference type="Proteomes" id="UP001519460"/>
    </source>
</evidence>
<proteinExistence type="predicted"/>
<reference evidence="2 3" key="1">
    <citation type="journal article" date="2023" name="Sci. Data">
        <title>Genome assembly of the Korean intertidal mud-creeper Batillaria attramentaria.</title>
        <authorList>
            <person name="Patra A.K."/>
            <person name="Ho P.T."/>
            <person name="Jun S."/>
            <person name="Lee S.J."/>
            <person name="Kim Y."/>
            <person name="Won Y.J."/>
        </authorList>
    </citation>
    <scope>NUCLEOTIDE SEQUENCE [LARGE SCALE GENOMIC DNA]</scope>
    <source>
        <strain evidence="2">Wonlab-2016</strain>
    </source>
</reference>
<dbReference type="AlphaFoldDB" id="A0ABD0M6L9"/>
<evidence type="ECO:0000256" key="1">
    <source>
        <dbReference type="SAM" id="MobiDB-lite"/>
    </source>
</evidence>
<evidence type="ECO:0000313" key="2">
    <source>
        <dbReference type="EMBL" id="KAK7507302.1"/>
    </source>
</evidence>
<comment type="caution">
    <text evidence="2">The sequence shown here is derived from an EMBL/GenBank/DDBJ whole genome shotgun (WGS) entry which is preliminary data.</text>
</comment>
<organism evidence="2 3">
    <name type="scientific">Batillaria attramentaria</name>
    <dbReference type="NCBI Taxonomy" id="370345"/>
    <lineage>
        <taxon>Eukaryota</taxon>
        <taxon>Metazoa</taxon>
        <taxon>Spiralia</taxon>
        <taxon>Lophotrochozoa</taxon>
        <taxon>Mollusca</taxon>
        <taxon>Gastropoda</taxon>
        <taxon>Caenogastropoda</taxon>
        <taxon>Sorbeoconcha</taxon>
        <taxon>Cerithioidea</taxon>
        <taxon>Batillariidae</taxon>
        <taxon>Batillaria</taxon>
    </lineage>
</organism>
<protein>
    <submittedName>
        <fullName evidence="2">Uncharacterized protein</fullName>
    </submittedName>
</protein>
<feature type="region of interest" description="Disordered" evidence="1">
    <location>
        <begin position="1"/>
        <end position="85"/>
    </location>
</feature>
<dbReference type="EMBL" id="JACVVK020000004">
    <property type="protein sequence ID" value="KAK7507302.1"/>
    <property type="molecule type" value="Genomic_DNA"/>
</dbReference>
<gene>
    <name evidence="2" type="ORF">BaRGS_00001237</name>
</gene>
<dbReference type="Proteomes" id="UP001519460">
    <property type="component" value="Unassembled WGS sequence"/>
</dbReference>
<accession>A0ABD0M6L9</accession>